<dbReference type="PANTHER" id="PTHR30135:SF3">
    <property type="entry name" value="GLUCONEOGENESIS FACTOR-RELATED"/>
    <property type="match status" value="1"/>
</dbReference>
<dbReference type="InterPro" id="IPR010119">
    <property type="entry name" value="Gluconeogen_factor"/>
</dbReference>
<comment type="caution">
    <text evidence="4">The sequence shown here is derived from an EMBL/GenBank/DDBJ whole genome shotgun (WGS) entry which is preliminary data.</text>
</comment>
<dbReference type="InterPro" id="IPR002882">
    <property type="entry name" value="CofD"/>
</dbReference>
<comment type="subcellular location">
    <subcellularLocation>
        <location evidence="2">Cytoplasm</location>
    </subcellularLocation>
</comment>
<dbReference type="HAMAP" id="MF_00973">
    <property type="entry name" value="Gluconeogen_factor"/>
    <property type="match status" value="1"/>
</dbReference>
<comment type="similarity">
    <text evidence="2">Belongs to the gluconeogenesis factor family.</text>
</comment>
<dbReference type="CDD" id="cd07187">
    <property type="entry name" value="YvcK_like"/>
    <property type="match status" value="1"/>
</dbReference>
<dbReference type="Pfam" id="PF01933">
    <property type="entry name" value="CofD"/>
    <property type="match status" value="1"/>
</dbReference>
<sequence length="455" mass="49838">MTIGLLKQALNALTQESRQRTPLRVSRWFKWLAPGLLVKRWLLLSAGGVLLTSLGLAIWIKLTPIFTLIQLVQSFLEFITEIIPSYISGPLVIIFGLLLILWGQTRTLGSITEVLMPDGDEELVDVLLNHRRLNRGPKIVTVGGGTGLSTLLRGLKTYSANITAIVTVADDGGSSGRLRREIGVLPPGDIRNCLAALADEERLVTELFQYRFRAGDGLTGHSFGNLFLTAMNDITGNLEQAIAASSEVLAVRGRVLPATLSDVRLWAELADGRRIEGESSITAAQGSIVKIGCTPENPPALPRVLQAIREADYIIIGPGSLYTSVIPNLLVPEIAEAIAQRKVPRIYVCNIMTQPGETQGYSVSDHIQAIDAACGQRLFDAVLVQSKIPSAKALIRYAQEDSNPVELDRQTVKLLGCRIVLANVMDEDERTGLVRHNSQRLAQILFRWYTRTHSL</sequence>
<keyword evidence="3" id="KW-0472">Membrane</keyword>
<dbReference type="Gene3D" id="3.40.50.10680">
    <property type="entry name" value="CofD-like domains"/>
    <property type="match status" value="1"/>
</dbReference>
<protein>
    <recommendedName>
        <fullName evidence="2">Putative gluconeogenesis factor</fullName>
    </recommendedName>
</protein>
<feature type="transmembrane region" description="Helical" evidence="3">
    <location>
        <begin position="82"/>
        <end position="102"/>
    </location>
</feature>
<accession>A0ABV0J655</accession>
<organism evidence="4 5">
    <name type="scientific">Trichocoleus desertorum GB2-A4</name>
    <dbReference type="NCBI Taxonomy" id="2933944"/>
    <lineage>
        <taxon>Bacteria</taxon>
        <taxon>Bacillati</taxon>
        <taxon>Cyanobacteriota</taxon>
        <taxon>Cyanophyceae</taxon>
        <taxon>Leptolyngbyales</taxon>
        <taxon>Trichocoleusaceae</taxon>
        <taxon>Trichocoleus</taxon>
    </lineage>
</organism>
<name>A0ABV0J655_9CYAN</name>
<dbReference type="EMBL" id="JAMPKM010000004">
    <property type="protein sequence ID" value="MEP0817256.1"/>
    <property type="molecule type" value="Genomic_DNA"/>
</dbReference>
<evidence type="ECO:0000256" key="2">
    <source>
        <dbReference type="HAMAP-Rule" id="MF_00973"/>
    </source>
</evidence>
<comment type="function">
    <text evidence="2">Required for morphogenesis under gluconeogenic growth conditions.</text>
</comment>
<feature type="transmembrane region" description="Helical" evidence="3">
    <location>
        <begin position="41"/>
        <end position="62"/>
    </location>
</feature>
<keyword evidence="1 2" id="KW-0963">Cytoplasm</keyword>
<dbReference type="RefSeq" id="WP_190438105.1">
    <property type="nucleotide sequence ID" value="NZ_JAMPKM010000004.1"/>
</dbReference>
<dbReference type="PANTHER" id="PTHR30135">
    <property type="entry name" value="UNCHARACTERIZED PROTEIN YVCK-RELATED"/>
    <property type="match status" value="1"/>
</dbReference>
<dbReference type="SUPFAM" id="SSF142338">
    <property type="entry name" value="CofD-like"/>
    <property type="match status" value="1"/>
</dbReference>
<dbReference type="Proteomes" id="UP001464891">
    <property type="component" value="Unassembled WGS sequence"/>
</dbReference>
<dbReference type="NCBIfam" id="TIGR01826">
    <property type="entry name" value="CofD_related"/>
    <property type="match status" value="1"/>
</dbReference>
<keyword evidence="5" id="KW-1185">Reference proteome</keyword>
<gene>
    <name evidence="4" type="ORF">NC998_09120</name>
</gene>
<keyword evidence="3" id="KW-0812">Transmembrane</keyword>
<evidence type="ECO:0000256" key="3">
    <source>
        <dbReference type="SAM" id="Phobius"/>
    </source>
</evidence>
<evidence type="ECO:0000313" key="4">
    <source>
        <dbReference type="EMBL" id="MEP0817256.1"/>
    </source>
</evidence>
<reference evidence="4 5" key="1">
    <citation type="submission" date="2022-04" db="EMBL/GenBank/DDBJ databases">
        <title>Positive selection, recombination, and allopatry shape intraspecific diversity of widespread and dominant cyanobacteria.</title>
        <authorList>
            <person name="Wei J."/>
            <person name="Shu W."/>
            <person name="Hu C."/>
        </authorList>
    </citation>
    <scope>NUCLEOTIDE SEQUENCE [LARGE SCALE GENOMIC DNA]</scope>
    <source>
        <strain evidence="4 5">GB2-A4</strain>
    </source>
</reference>
<evidence type="ECO:0000256" key="1">
    <source>
        <dbReference type="ARBA" id="ARBA00022490"/>
    </source>
</evidence>
<proteinExistence type="inferred from homology"/>
<evidence type="ECO:0000313" key="5">
    <source>
        <dbReference type="Proteomes" id="UP001464891"/>
    </source>
</evidence>
<keyword evidence="3" id="KW-1133">Transmembrane helix</keyword>
<dbReference type="InterPro" id="IPR038136">
    <property type="entry name" value="CofD-like_dom_sf"/>
</dbReference>